<feature type="signal peptide" evidence="1">
    <location>
        <begin position="1"/>
        <end position="22"/>
    </location>
</feature>
<name>A0A133S428_9FIRM</name>
<dbReference type="RefSeq" id="WP_005376688.1">
    <property type="nucleotide sequence ID" value="NZ_DBFVHC010000077.1"/>
</dbReference>
<evidence type="ECO:0000313" key="4">
    <source>
        <dbReference type="Proteomes" id="UP000070226"/>
    </source>
</evidence>
<feature type="chain" id="PRO_5038555082" description="PepSY domain-containing protein" evidence="1">
    <location>
        <begin position="23"/>
        <end position="189"/>
    </location>
</feature>
<evidence type="ECO:0000313" key="3">
    <source>
        <dbReference type="EMBL" id="KXA63640.1"/>
    </source>
</evidence>
<protein>
    <recommendedName>
        <fullName evidence="2">PepSY domain-containing protein</fullName>
    </recommendedName>
</protein>
<proteinExistence type="predicted"/>
<sequence>MKSMFVKGGIALALAAAFGVNAPVVDAASIVPVQPTVAVVDANHAAIVGANTLLNAFIQQHPKAAITEIAFDGEDGQIKYEVEGFDSTGKYELKYNYNTNQIGETKEGAYKVGLEKKAFDPTRILTPDAVVNFAFAQTKGQATSLNSWSVKNEKGRFVYDVEFGAANHQEIEVHVDAFTGELVSVKGVK</sequence>
<dbReference type="PATRIC" id="fig|39777.7.peg.1245"/>
<gene>
    <name evidence="3" type="ORF">HMPREF3233_01279</name>
</gene>
<evidence type="ECO:0000259" key="2">
    <source>
        <dbReference type="Pfam" id="PF03413"/>
    </source>
</evidence>
<dbReference type="Gene3D" id="3.10.450.40">
    <property type="match status" value="2"/>
</dbReference>
<dbReference type="Pfam" id="PF03413">
    <property type="entry name" value="PepSY"/>
    <property type="match status" value="1"/>
</dbReference>
<dbReference type="STRING" id="39777.B7L28_01060"/>
<dbReference type="Proteomes" id="UP000070226">
    <property type="component" value="Unassembled WGS sequence"/>
</dbReference>
<keyword evidence="1" id="KW-0732">Signal</keyword>
<organism evidence="3">
    <name type="scientific">Veillonella atypica</name>
    <dbReference type="NCBI Taxonomy" id="39777"/>
    <lineage>
        <taxon>Bacteria</taxon>
        <taxon>Bacillati</taxon>
        <taxon>Bacillota</taxon>
        <taxon>Negativicutes</taxon>
        <taxon>Veillonellales</taxon>
        <taxon>Veillonellaceae</taxon>
        <taxon>Veillonella</taxon>
    </lineage>
</organism>
<dbReference type="EMBL" id="LRQT01000055">
    <property type="protein sequence ID" value="KXA63640.1"/>
    <property type="molecule type" value="Genomic_DNA"/>
</dbReference>
<accession>A0A133S428</accession>
<dbReference type="AlphaFoldDB" id="A0A133S428"/>
<comment type="caution">
    <text evidence="3">The sequence shown here is derived from an EMBL/GenBank/DDBJ whole genome shotgun (WGS) entry which is preliminary data.</text>
</comment>
<evidence type="ECO:0000256" key="1">
    <source>
        <dbReference type="SAM" id="SignalP"/>
    </source>
</evidence>
<dbReference type="InterPro" id="IPR025711">
    <property type="entry name" value="PepSY"/>
</dbReference>
<feature type="domain" description="PepSY" evidence="2">
    <location>
        <begin position="125"/>
        <end position="185"/>
    </location>
</feature>
<reference evidence="3 4" key="1">
    <citation type="submission" date="2016-01" db="EMBL/GenBank/DDBJ databases">
        <authorList>
            <person name="Oliw E.H."/>
        </authorList>
    </citation>
    <scope>NUCLEOTIDE SEQUENCE [LARGE SCALE GENOMIC DNA]</scope>
    <source>
        <strain evidence="3 4">CMW7756B</strain>
    </source>
</reference>